<proteinExistence type="predicted"/>
<dbReference type="Gene3D" id="3.40.50.2300">
    <property type="match status" value="1"/>
</dbReference>
<gene>
    <name evidence="5" type="ORF">HNQ81_002037</name>
</gene>
<dbReference type="PROSITE" id="PS50110">
    <property type="entry name" value="RESPONSE_REGULATORY"/>
    <property type="match status" value="1"/>
</dbReference>
<dbReference type="Pfam" id="PF00072">
    <property type="entry name" value="Response_reg"/>
    <property type="match status" value="1"/>
</dbReference>
<dbReference type="SUPFAM" id="SSF52172">
    <property type="entry name" value="CheY-like"/>
    <property type="match status" value="1"/>
</dbReference>
<dbReference type="SMART" id="SM00448">
    <property type="entry name" value="REC"/>
    <property type="match status" value="1"/>
</dbReference>
<name>A0A840UTY9_9BACT</name>
<dbReference type="PANTHER" id="PTHR44591">
    <property type="entry name" value="STRESS RESPONSE REGULATOR PROTEIN 1"/>
    <property type="match status" value="1"/>
</dbReference>
<evidence type="ECO:0000256" key="2">
    <source>
        <dbReference type="ARBA" id="ARBA00023012"/>
    </source>
</evidence>
<dbReference type="Proteomes" id="UP000539642">
    <property type="component" value="Unassembled WGS sequence"/>
</dbReference>
<evidence type="ECO:0000313" key="5">
    <source>
        <dbReference type="EMBL" id="MBB5348306.1"/>
    </source>
</evidence>
<dbReference type="EMBL" id="JACHEO010000010">
    <property type="protein sequence ID" value="MBB5348306.1"/>
    <property type="molecule type" value="Genomic_DNA"/>
</dbReference>
<keyword evidence="1 3" id="KW-0597">Phosphoprotein</keyword>
<keyword evidence="2" id="KW-0902">Two-component regulatory system</keyword>
<accession>A0A840UTY9</accession>
<dbReference type="GO" id="GO:0000160">
    <property type="term" value="P:phosphorelay signal transduction system"/>
    <property type="evidence" value="ECO:0007669"/>
    <property type="project" value="UniProtKB-KW"/>
</dbReference>
<keyword evidence="6" id="KW-1185">Reference proteome</keyword>
<keyword evidence="5" id="KW-0238">DNA-binding</keyword>
<feature type="modified residue" description="4-aspartylphosphate" evidence="3">
    <location>
        <position position="55"/>
    </location>
</feature>
<dbReference type="InterPro" id="IPR001789">
    <property type="entry name" value="Sig_transdc_resp-reg_receiver"/>
</dbReference>
<dbReference type="RefSeq" id="WP_183350911.1">
    <property type="nucleotide sequence ID" value="NZ_JACHEO010000010.1"/>
</dbReference>
<sequence>MPENKKLLLVDDEVDFRTIMSKFFSRRRIGFELAGGCMEALDWLSRDDFDVVIMDVSMPGLDGLECMAEMKKVKPDLEVIILTGHASINAGLIGMRKGAFDYCLKPVDFDELFEKIILAREKAAGKG</sequence>
<evidence type="ECO:0000256" key="1">
    <source>
        <dbReference type="ARBA" id="ARBA00022553"/>
    </source>
</evidence>
<feature type="domain" description="Response regulatory" evidence="4">
    <location>
        <begin position="6"/>
        <end position="120"/>
    </location>
</feature>
<dbReference type="GO" id="GO:0003677">
    <property type="term" value="F:DNA binding"/>
    <property type="evidence" value="ECO:0007669"/>
    <property type="project" value="UniProtKB-KW"/>
</dbReference>
<dbReference type="InterPro" id="IPR011006">
    <property type="entry name" value="CheY-like_superfamily"/>
</dbReference>
<organism evidence="5 6">
    <name type="scientific">Desulfoprunum benzoelyticum</name>
    <dbReference type="NCBI Taxonomy" id="1506996"/>
    <lineage>
        <taxon>Bacteria</taxon>
        <taxon>Pseudomonadati</taxon>
        <taxon>Thermodesulfobacteriota</taxon>
        <taxon>Desulfobulbia</taxon>
        <taxon>Desulfobulbales</taxon>
        <taxon>Desulfobulbaceae</taxon>
        <taxon>Desulfoprunum</taxon>
    </lineage>
</organism>
<protein>
    <submittedName>
        <fullName evidence="5">DNA-binding NtrC family response regulator</fullName>
    </submittedName>
</protein>
<evidence type="ECO:0000256" key="3">
    <source>
        <dbReference type="PROSITE-ProRule" id="PRU00169"/>
    </source>
</evidence>
<evidence type="ECO:0000259" key="4">
    <source>
        <dbReference type="PROSITE" id="PS50110"/>
    </source>
</evidence>
<dbReference type="AlphaFoldDB" id="A0A840UTY9"/>
<reference evidence="5 6" key="1">
    <citation type="submission" date="2020-08" db="EMBL/GenBank/DDBJ databases">
        <title>Genomic Encyclopedia of Type Strains, Phase IV (KMG-IV): sequencing the most valuable type-strain genomes for metagenomic binning, comparative biology and taxonomic classification.</title>
        <authorList>
            <person name="Goeker M."/>
        </authorList>
    </citation>
    <scope>NUCLEOTIDE SEQUENCE [LARGE SCALE GENOMIC DNA]</scope>
    <source>
        <strain evidence="5 6">DSM 28570</strain>
    </source>
</reference>
<dbReference type="InterPro" id="IPR050595">
    <property type="entry name" value="Bact_response_regulator"/>
</dbReference>
<evidence type="ECO:0000313" key="6">
    <source>
        <dbReference type="Proteomes" id="UP000539642"/>
    </source>
</evidence>
<dbReference type="PANTHER" id="PTHR44591:SF14">
    <property type="entry name" value="PROTEIN PILG"/>
    <property type="match status" value="1"/>
</dbReference>
<comment type="caution">
    <text evidence="5">The sequence shown here is derived from an EMBL/GenBank/DDBJ whole genome shotgun (WGS) entry which is preliminary data.</text>
</comment>